<feature type="compositionally biased region" description="Basic and acidic residues" evidence="1">
    <location>
        <begin position="465"/>
        <end position="476"/>
    </location>
</feature>
<feature type="region of interest" description="Disordered" evidence="1">
    <location>
        <begin position="407"/>
        <end position="674"/>
    </location>
</feature>
<feature type="compositionally biased region" description="Low complexity" evidence="1">
    <location>
        <begin position="162"/>
        <end position="173"/>
    </location>
</feature>
<protein>
    <submittedName>
        <fullName evidence="2">Uncharacterized protein</fullName>
    </submittedName>
</protein>
<accession>A0A0D1EL30</accession>
<feature type="region of interest" description="Disordered" evidence="1">
    <location>
        <begin position="153"/>
        <end position="395"/>
    </location>
</feature>
<reference evidence="2 3" key="1">
    <citation type="submission" date="2015-02" db="EMBL/GenBank/DDBJ databases">
        <title>Genome Sequence of Jannaschia aquimarina DSM28248, a member of the Roseobacter clade.</title>
        <authorList>
            <person name="Voget S."/>
            <person name="Daniel R."/>
        </authorList>
    </citation>
    <scope>NUCLEOTIDE SEQUENCE [LARGE SCALE GENOMIC DNA]</scope>
    <source>
        <strain evidence="2 3">GSW-M26</strain>
    </source>
</reference>
<feature type="compositionally biased region" description="Acidic residues" evidence="1">
    <location>
        <begin position="492"/>
        <end position="546"/>
    </location>
</feature>
<organism evidence="2 3">
    <name type="scientific">Jannaschia aquimarina</name>
    <dbReference type="NCBI Taxonomy" id="935700"/>
    <lineage>
        <taxon>Bacteria</taxon>
        <taxon>Pseudomonadati</taxon>
        <taxon>Pseudomonadota</taxon>
        <taxon>Alphaproteobacteria</taxon>
        <taxon>Rhodobacterales</taxon>
        <taxon>Roseobacteraceae</taxon>
        <taxon>Jannaschia</taxon>
    </lineage>
</organism>
<keyword evidence="3" id="KW-1185">Reference proteome</keyword>
<proteinExistence type="predicted"/>
<gene>
    <name evidence="2" type="ORF">jaqu_05770</name>
</gene>
<name>A0A0D1EL30_9RHOB</name>
<feature type="compositionally biased region" description="Acidic residues" evidence="1">
    <location>
        <begin position="176"/>
        <end position="195"/>
    </location>
</feature>
<comment type="caution">
    <text evidence="2">The sequence shown here is derived from an EMBL/GenBank/DDBJ whole genome shotgun (WGS) entry which is preliminary data.</text>
</comment>
<evidence type="ECO:0000313" key="2">
    <source>
        <dbReference type="EMBL" id="KIT17686.1"/>
    </source>
</evidence>
<feature type="compositionally biased region" description="Acidic residues" evidence="1">
    <location>
        <begin position="203"/>
        <end position="214"/>
    </location>
</feature>
<dbReference type="STRING" id="935700.jaqu_05770"/>
<feature type="compositionally biased region" description="Acidic residues" evidence="1">
    <location>
        <begin position="223"/>
        <end position="283"/>
    </location>
</feature>
<dbReference type="OrthoDB" id="7798282at2"/>
<evidence type="ECO:0000256" key="1">
    <source>
        <dbReference type="SAM" id="MobiDB-lite"/>
    </source>
</evidence>
<evidence type="ECO:0000313" key="3">
    <source>
        <dbReference type="Proteomes" id="UP000032232"/>
    </source>
</evidence>
<feature type="compositionally biased region" description="Low complexity" evidence="1">
    <location>
        <begin position="654"/>
        <end position="674"/>
    </location>
</feature>
<feature type="compositionally biased region" description="Basic residues" evidence="1">
    <location>
        <begin position="341"/>
        <end position="353"/>
    </location>
</feature>
<sequence>MIPPANNKILTVSYGAFSCTLEGFDDPFSAMTDIAEYFRDLAAKDRYFGAEPPQPDAAMLRQIAEAKTNHAIEASTDGEAGVRLRPAIADTSDPFAEAVAEVTEPVAKFVGDAEVEDTTAADKLARIRDVVEDADSYDDYQRAIGWAAFAESDADDDEAPEDAAASETAQEPAPEAPDDAGADAGQESESDESELADAIAAAEAEEEAVDEAPTEEATGQDDAPFEDAPELEAEATDEAEAGDDAELAAGEEEATADDVAEEPETAEEPEAEDATAEADDPELADALAAEAAEELESEPVAEAEAEVDTGEDAPAKDETTPEAVAAELDEDDASPEEERRIRRIRVRRARRARREQVAKEAALARDQQDDAEAANAHVGSITEPDEAAAALPEEDEVELMAELAAIEAEFLDPADDEPEAPSGTADLEALLATEDEDITDEAPGTADAMDDADEIAGEASDDLTDADKDADIHEPIADDAVAAEGAAPMGDEASEPTEAEAALDEADLVDLSDEGEDEISLADDDDEVTAEEEETFDASEDEGSDPDVERLFATTDSKLSGEETARAHANISHLKAAVAARRADSSMDAPRDDDTGAYRADLANTVRPRRAQASEGSKTERPASRPSPLVLVSEQRVEDSPAPEESSRPRRVSRVLSAEAEQQPAPSAAEPQEPVSDFEGFAREMGATELSDILEAAAAYATKIEGDATFSRPHLLHLAAEADESFSREEGLRGFGQLLREGTIRKVSRGTYALSEGSRIAAKAERRAG</sequence>
<feature type="compositionally biased region" description="Acidic residues" evidence="1">
    <location>
        <begin position="291"/>
        <end position="311"/>
    </location>
</feature>
<dbReference type="Proteomes" id="UP000032232">
    <property type="component" value="Unassembled WGS sequence"/>
</dbReference>
<dbReference type="EMBL" id="JYFE01000016">
    <property type="protein sequence ID" value="KIT17686.1"/>
    <property type="molecule type" value="Genomic_DNA"/>
</dbReference>
<feature type="compositionally biased region" description="Low complexity" evidence="1">
    <location>
        <begin position="478"/>
        <end position="487"/>
    </location>
</feature>
<dbReference type="AlphaFoldDB" id="A0A0D1EL30"/>
<feature type="compositionally biased region" description="Acidic residues" evidence="1">
    <location>
        <begin position="448"/>
        <end position="464"/>
    </location>
</feature>
<feature type="compositionally biased region" description="Acidic residues" evidence="1">
    <location>
        <begin position="409"/>
        <end position="419"/>
    </location>
</feature>
<dbReference type="PATRIC" id="fig|935700.4.peg.609"/>
<feature type="compositionally biased region" description="Basic and acidic residues" evidence="1">
    <location>
        <begin position="354"/>
        <end position="368"/>
    </location>
</feature>
<feature type="compositionally biased region" description="Basic and acidic residues" evidence="1">
    <location>
        <begin position="581"/>
        <end position="596"/>
    </location>
</feature>
<dbReference type="RefSeq" id="WP_043917430.1">
    <property type="nucleotide sequence ID" value="NZ_FZPF01000002.1"/>
</dbReference>